<protein>
    <submittedName>
        <fullName evidence="1">Uncharacterized protein</fullName>
    </submittedName>
</protein>
<dbReference type="Gramene" id="MELO3C009354.2.1">
    <property type="protein sequence ID" value="MELO3C009354.2.1"/>
    <property type="gene ID" value="MELO3C009354.2"/>
</dbReference>
<proteinExistence type="predicted"/>
<dbReference type="AlphaFoldDB" id="A0A9I9CW59"/>
<dbReference type="EnsemblPlants" id="MELO3C009354.2.1">
    <property type="protein sequence ID" value="MELO3C009354.2.1"/>
    <property type="gene ID" value="MELO3C009354.2"/>
</dbReference>
<reference evidence="1" key="1">
    <citation type="submission" date="2023-03" db="UniProtKB">
        <authorList>
            <consortium name="EnsemblPlants"/>
        </authorList>
    </citation>
    <scope>IDENTIFICATION</scope>
</reference>
<name>A0A9I9CW59_CUCME</name>
<sequence length="126" mass="14759">MLTEATLEFHTPTQVVFSTFGLEPPGFLFLHGSIPTCGNSPINSIGMTKRFCLSNTTGKRLVKRISHTSSRYDVLFHFTLKQPRLTFNISWNGYVVLIKFPLLQWNQYMDKDHRDSYYFNWPIYFP</sequence>
<organism evidence="1">
    <name type="scientific">Cucumis melo</name>
    <name type="common">Muskmelon</name>
    <dbReference type="NCBI Taxonomy" id="3656"/>
    <lineage>
        <taxon>Eukaryota</taxon>
        <taxon>Viridiplantae</taxon>
        <taxon>Streptophyta</taxon>
        <taxon>Embryophyta</taxon>
        <taxon>Tracheophyta</taxon>
        <taxon>Spermatophyta</taxon>
        <taxon>Magnoliopsida</taxon>
        <taxon>eudicotyledons</taxon>
        <taxon>Gunneridae</taxon>
        <taxon>Pentapetalae</taxon>
        <taxon>rosids</taxon>
        <taxon>fabids</taxon>
        <taxon>Cucurbitales</taxon>
        <taxon>Cucurbitaceae</taxon>
        <taxon>Benincaseae</taxon>
        <taxon>Cucumis</taxon>
    </lineage>
</organism>
<accession>A0A9I9CW59</accession>
<evidence type="ECO:0000313" key="1">
    <source>
        <dbReference type="EnsemblPlants" id="MELO3C009354.2.1"/>
    </source>
</evidence>